<comment type="caution">
    <text evidence="3">The sequence shown here is derived from an EMBL/GenBank/DDBJ whole genome shotgun (WGS) entry which is preliminary data.</text>
</comment>
<gene>
    <name evidence="3" type="ORF">VTL71DRAFT_14884</name>
</gene>
<feature type="region of interest" description="Disordered" evidence="2">
    <location>
        <begin position="255"/>
        <end position="359"/>
    </location>
</feature>
<sequence>MNPDISPRFNTRHSHPGMAPNYLEPQENARVAAFVAEIKLLAPILGSLSTPDQIAEASHRLTTLRIPGTSATKLGAVNYYIDNHGHGRWTWLEIGLYCMIGQTSEFLLDGQKLASDPKVRADTNSDDHRALMELGGAVQTWSYLALEGALGHLLMHDDVHEVKQRNGSAAELFRAYLRAHGVREWDSTKMFGMGQNIHKVAYDFRRINKERGSPGPDPDRQASLGLESISSSSVQQQSLEIENPNSAHASLKHGLANSEQTGNSATKRLRPIDVVTLEPTSKSTAEEPTVDKSLANSEEDLYNATPPPRSSARDSTATPQLSATISTSNLNTEPQSSATQTQPSGLSETPSHISHTASEVPEDSFLVKLNRVAEAARKDVESTAQAFAIAKRESDQAAVDYDKTRAGAKDRFEEVQISCSHASISMNPTLIRNAVRACRDLGLSEGTMVLKLLEPAVAVEEAGIKMDEANSTLGKLESKLSRLEAIFNED</sequence>
<accession>A0ABR4CFT2</accession>
<feature type="compositionally biased region" description="Basic and acidic residues" evidence="2">
    <location>
        <begin position="208"/>
        <end position="220"/>
    </location>
</feature>
<reference evidence="3 4" key="1">
    <citation type="journal article" date="2024" name="Commun. Biol.">
        <title>Comparative genomic analysis of thermophilic fungi reveals convergent evolutionary adaptations and gene losses.</title>
        <authorList>
            <person name="Steindorff A.S."/>
            <person name="Aguilar-Pontes M.V."/>
            <person name="Robinson A.J."/>
            <person name="Andreopoulos B."/>
            <person name="LaButti K."/>
            <person name="Kuo A."/>
            <person name="Mondo S."/>
            <person name="Riley R."/>
            <person name="Otillar R."/>
            <person name="Haridas S."/>
            <person name="Lipzen A."/>
            <person name="Grimwood J."/>
            <person name="Schmutz J."/>
            <person name="Clum A."/>
            <person name="Reid I.D."/>
            <person name="Moisan M.C."/>
            <person name="Butler G."/>
            <person name="Nguyen T.T.M."/>
            <person name="Dewar K."/>
            <person name="Conant G."/>
            <person name="Drula E."/>
            <person name="Henrissat B."/>
            <person name="Hansel C."/>
            <person name="Singer S."/>
            <person name="Hutchinson M.I."/>
            <person name="de Vries R.P."/>
            <person name="Natvig D.O."/>
            <person name="Powell A.J."/>
            <person name="Tsang A."/>
            <person name="Grigoriev I.V."/>
        </authorList>
    </citation>
    <scope>NUCLEOTIDE SEQUENCE [LARGE SCALE GENOMIC DNA]</scope>
    <source>
        <strain evidence="3 4">CBS 494.80</strain>
    </source>
</reference>
<feature type="compositionally biased region" description="Low complexity" evidence="2">
    <location>
        <begin position="223"/>
        <end position="240"/>
    </location>
</feature>
<feature type="coiled-coil region" evidence="1">
    <location>
        <begin position="459"/>
        <end position="486"/>
    </location>
</feature>
<keyword evidence="4" id="KW-1185">Reference proteome</keyword>
<proteinExistence type="predicted"/>
<feature type="region of interest" description="Disordered" evidence="2">
    <location>
        <begin position="208"/>
        <end position="240"/>
    </location>
</feature>
<dbReference type="EMBL" id="JAZHXI010000008">
    <property type="protein sequence ID" value="KAL2068547.1"/>
    <property type="molecule type" value="Genomic_DNA"/>
</dbReference>
<organism evidence="3 4">
    <name type="scientific">Oculimacula yallundae</name>
    <dbReference type="NCBI Taxonomy" id="86028"/>
    <lineage>
        <taxon>Eukaryota</taxon>
        <taxon>Fungi</taxon>
        <taxon>Dikarya</taxon>
        <taxon>Ascomycota</taxon>
        <taxon>Pezizomycotina</taxon>
        <taxon>Leotiomycetes</taxon>
        <taxon>Helotiales</taxon>
        <taxon>Ploettnerulaceae</taxon>
        <taxon>Oculimacula</taxon>
    </lineage>
</organism>
<protein>
    <submittedName>
        <fullName evidence="3">Uncharacterized protein</fullName>
    </submittedName>
</protein>
<evidence type="ECO:0000256" key="2">
    <source>
        <dbReference type="SAM" id="MobiDB-lite"/>
    </source>
</evidence>
<keyword evidence="1" id="KW-0175">Coiled coil</keyword>
<evidence type="ECO:0000256" key="1">
    <source>
        <dbReference type="SAM" id="Coils"/>
    </source>
</evidence>
<feature type="compositionally biased region" description="Polar residues" evidence="2">
    <location>
        <begin position="313"/>
        <end position="357"/>
    </location>
</feature>
<feature type="compositionally biased region" description="Polar residues" evidence="2">
    <location>
        <begin position="257"/>
        <end position="266"/>
    </location>
</feature>
<evidence type="ECO:0000313" key="4">
    <source>
        <dbReference type="Proteomes" id="UP001595075"/>
    </source>
</evidence>
<dbReference type="Proteomes" id="UP001595075">
    <property type="component" value="Unassembled WGS sequence"/>
</dbReference>
<name>A0ABR4CFT2_9HELO</name>
<feature type="region of interest" description="Disordered" evidence="2">
    <location>
        <begin position="1"/>
        <end position="21"/>
    </location>
</feature>
<evidence type="ECO:0000313" key="3">
    <source>
        <dbReference type="EMBL" id="KAL2068547.1"/>
    </source>
</evidence>